<keyword evidence="1" id="KW-0472">Membrane</keyword>
<accession>A0ABU5YST9</accession>
<feature type="transmembrane region" description="Helical" evidence="1">
    <location>
        <begin position="43"/>
        <end position="60"/>
    </location>
</feature>
<sequence length="127" mass="13550">MIRALRYFGWFTGLLLIALGLSRIAFSLDSIPGGQDVNATVDSETRAAGALLIGFGLGYLEAFRRTPIPTGVVRLLAGTMALLGLSRLISMTNAGMPHPAFTAACVVEFVAAALTYWYATLADRPTR</sequence>
<reference evidence="2 3" key="1">
    <citation type="submission" date="2023-12" db="EMBL/GenBank/DDBJ databases">
        <title>Description of new species of Mycobacterium terrae complex isolated from sewage at the Sao Paulo Zoological Park Foundation in Brazil.</title>
        <authorList>
            <person name="Romagnoli C.L."/>
            <person name="Conceicao E.C."/>
            <person name="Machado E."/>
            <person name="Barreto L.B.P.F."/>
            <person name="Sharma A."/>
            <person name="Silva N.M."/>
            <person name="Marques L.E."/>
            <person name="Juliana M.A."/>
            <person name="Lourenco M.C.S."/>
            <person name="Digiampietri L.A."/>
            <person name="Suffys P.N."/>
            <person name="Viana-Niero C."/>
        </authorList>
    </citation>
    <scope>NUCLEOTIDE SEQUENCE [LARGE SCALE GENOMIC DNA]</scope>
    <source>
        <strain evidence="2 3">MYC123</strain>
    </source>
</reference>
<keyword evidence="3" id="KW-1185">Reference proteome</keyword>
<gene>
    <name evidence="2" type="ORF">KV112_20120</name>
</gene>
<keyword evidence="1" id="KW-0812">Transmembrane</keyword>
<dbReference type="RefSeq" id="WP_224862163.1">
    <property type="nucleotide sequence ID" value="NZ_JAYJJT010000032.1"/>
</dbReference>
<dbReference type="Pfam" id="PF14248">
    <property type="entry name" value="DUF4345"/>
    <property type="match status" value="1"/>
</dbReference>
<keyword evidence="1" id="KW-1133">Transmembrane helix</keyword>
<comment type="caution">
    <text evidence="2">The sequence shown here is derived from an EMBL/GenBank/DDBJ whole genome shotgun (WGS) entry which is preliminary data.</text>
</comment>
<evidence type="ECO:0000256" key="1">
    <source>
        <dbReference type="SAM" id="Phobius"/>
    </source>
</evidence>
<dbReference type="EMBL" id="JAYJJT010000032">
    <property type="protein sequence ID" value="MEB3052019.1"/>
    <property type="molecule type" value="Genomic_DNA"/>
</dbReference>
<evidence type="ECO:0000313" key="2">
    <source>
        <dbReference type="EMBL" id="MEB3052019.1"/>
    </source>
</evidence>
<evidence type="ECO:0000313" key="3">
    <source>
        <dbReference type="Proteomes" id="UP001299046"/>
    </source>
</evidence>
<feature type="transmembrane region" description="Helical" evidence="1">
    <location>
        <begin position="101"/>
        <end position="119"/>
    </location>
</feature>
<dbReference type="InterPro" id="IPR025597">
    <property type="entry name" value="DUF4345"/>
</dbReference>
<protein>
    <submittedName>
        <fullName evidence="2">DUF4345 domain-containing protein</fullName>
    </submittedName>
</protein>
<organism evidence="2 3">
    <name type="scientific">[Mycobacterium] zoologicum</name>
    <dbReference type="NCBI Taxonomy" id="2872311"/>
    <lineage>
        <taxon>Bacteria</taxon>
        <taxon>Bacillati</taxon>
        <taxon>Actinomycetota</taxon>
        <taxon>Actinomycetes</taxon>
        <taxon>Mycobacteriales</taxon>
        <taxon>Mycobacteriaceae</taxon>
        <taxon>Mycolicibacter</taxon>
    </lineage>
</organism>
<name>A0ABU5YST9_9MYCO</name>
<proteinExistence type="predicted"/>
<dbReference type="Proteomes" id="UP001299046">
    <property type="component" value="Unassembled WGS sequence"/>
</dbReference>
<feature type="transmembrane region" description="Helical" evidence="1">
    <location>
        <begin position="72"/>
        <end position="89"/>
    </location>
</feature>